<comment type="caution">
    <text evidence="1">The sequence shown here is derived from an EMBL/GenBank/DDBJ whole genome shotgun (WGS) entry which is preliminary data.</text>
</comment>
<evidence type="ECO:0000313" key="2">
    <source>
        <dbReference type="Proteomes" id="UP000821865"/>
    </source>
</evidence>
<accession>A0ACB8CF66</accession>
<evidence type="ECO:0000313" key="1">
    <source>
        <dbReference type="EMBL" id="KAH7941311.1"/>
    </source>
</evidence>
<dbReference type="Proteomes" id="UP000821865">
    <property type="component" value="Chromosome 7"/>
</dbReference>
<dbReference type="EMBL" id="CM023476">
    <property type="protein sequence ID" value="KAH7941311.1"/>
    <property type="molecule type" value="Genomic_DNA"/>
</dbReference>
<protein>
    <submittedName>
        <fullName evidence="1">Uncharacterized protein</fullName>
    </submittedName>
</protein>
<gene>
    <name evidence="1" type="ORF">HPB49_012076</name>
</gene>
<proteinExistence type="predicted"/>
<reference evidence="1" key="1">
    <citation type="submission" date="2020-05" db="EMBL/GenBank/DDBJ databases">
        <title>Large-scale comparative analyses of tick genomes elucidate their genetic diversity and vector capacities.</title>
        <authorList>
            <person name="Jia N."/>
            <person name="Wang J."/>
            <person name="Shi W."/>
            <person name="Du L."/>
            <person name="Sun Y."/>
            <person name="Zhan W."/>
            <person name="Jiang J."/>
            <person name="Wang Q."/>
            <person name="Zhang B."/>
            <person name="Ji P."/>
            <person name="Sakyi L.B."/>
            <person name="Cui X."/>
            <person name="Yuan T."/>
            <person name="Jiang B."/>
            <person name="Yang W."/>
            <person name="Lam T.T.-Y."/>
            <person name="Chang Q."/>
            <person name="Ding S."/>
            <person name="Wang X."/>
            <person name="Zhu J."/>
            <person name="Ruan X."/>
            <person name="Zhao L."/>
            <person name="Wei J."/>
            <person name="Que T."/>
            <person name="Du C."/>
            <person name="Cheng J."/>
            <person name="Dai P."/>
            <person name="Han X."/>
            <person name="Huang E."/>
            <person name="Gao Y."/>
            <person name="Liu J."/>
            <person name="Shao H."/>
            <person name="Ye R."/>
            <person name="Li L."/>
            <person name="Wei W."/>
            <person name="Wang X."/>
            <person name="Wang C."/>
            <person name="Yang T."/>
            <person name="Huo Q."/>
            <person name="Li W."/>
            <person name="Guo W."/>
            <person name="Chen H."/>
            <person name="Zhou L."/>
            <person name="Ni X."/>
            <person name="Tian J."/>
            <person name="Zhou Y."/>
            <person name="Sheng Y."/>
            <person name="Liu T."/>
            <person name="Pan Y."/>
            <person name="Xia L."/>
            <person name="Li J."/>
            <person name="Zhao F."/>
            <person name="Cao W."/>
        </authorList>
    </citation>
    <scope>NUCLEOTIDE SEQUENCE</scope>
    <source>
        <strain evidence="1">Dsil-2018</strain>
    </source>
</reference>
<sequence>MESLQLGQHLCEGPDLRPVQRLPASASDDPEGLLALCLETWAEGHALLVFCPTRRWCEALAASLARTVQQLVTGTHNPGDPRQELAEKLRSQTCTAMGQRLLEQLRSTPGAMDPALASCLSAQVAFHHAGLTMEERDLLESAFREGTIRALVATTTLSSGVNLPARRVIIRSANFQGRPIDSLSYHQMVGRAGRMGLDTQGESILMCRDVDRPLAQRLSRAEAQPITSCLSGSSTSLRRALLEVVASGVANKPEELCLYTQCTLRHQLCSGDGAKEDLDGALQFLVDHQLVHLQGEDGDRRYCPSQLGRAVLASGLSPDDALAMVGELERARRCLALDSDLHLVYLVTPGHLGSQLGSLDWGRYQELWERLSAAQRRVAALVGVDEACMARAAAGRAPPPGRLLDGCRRFYLALALERLASERPLAEVARIFACPRGLLQSLQQGAATFAGMVCVLCQRLGWRHLQLLVSEFQARLHFGVQPELCPLLALPSLDGPLARVVFDAGFADPTALAQVAPQELDITLRNTGPFQGSEDIKQCPFLDQRDLVKQRGARSYNGSCSGKKPFTSCLGGWYRKIPMSSCNQGWVKVAALAFPPHEEVFGPGKKGGLQVPSNLIRDCTA</sequence>
<name>A0ACB8CF66_DERSI</name>
<organism evidence="1 2">
    <name type="scientific">Dermacentor silvarum</name>
    <name type="common">Tick</name>
    <dbReference type="NCBI Taxonomy" id="543639"/>
    <lineage>
        <taxon>Eukaryota</taxon>
        <taxon>Metazoa</taxon>
        <taxon>Ecdysozoa</taxon>
        <taxon>Arthropoda</taxon>
        <taxon>Chelicerata</taxon>
        <taxon>Arachnida</taxon>
        <taxon>Acari</taxon>
        <taxon>Parasitiformes</taxon>
        <taxon>Ixodida</taxon>
        <taxon>Ixodoidea</taxon>
        <taxon>Ixodidae</taxon>
        <taxon>Rhipicephalinae</taxon>
        <taxon>Dermacentor</taxon>
    </lineage>
</organism>
<keyword evidence="2" id="KW-1185">Reference proteome</keyword>